<comment type="caution">
    <text evidence="1">The sequence shown here is derived from an EMBL/GenBank/DDBJ whole genome shotgun (WGS) entry which is preliminary data.</text>
</comment>
<name>X1U6Z8_9ZZZZ</name>
<sequence length="288" mass="30562">EALSLRFRGNPADFVEGPDGTYTMTAAGVDIWDEADEFRYAYKQLSGDGEITATVESVLWVPGSGDWTKAGVMIRETLDAGSKNAFVALTTGSGDGATFQWRSSAGGSSSSSRTLVGISPPSAIKLVRQGNTFTGYVFLDGQWQQEGESATVGMTDPVYIGLAFTSHSSGVTTEAVFSDVQTTASGPFTQQAIGVDMPTNDPAQMYMAVASSGGTPALVYLDDPVATQVNTWTEWTIYLQEFAAQGVVLTNIDSISIGFGDKANPQPGGTGIVYFDDIRLYPYRDVSP</sequence>
<feature type="non-terminal residue" evidence="1">
    <location>
        <position position="1"/>
    </location>
</feature>
<proteinExistence type="predicted"/>
<protein>
    <submittedName>
        <fullName evidence="1">Uncharacterized protein</fullName>
    </submittedName>
</protein>
<dbReference type="Gene3D" id="2.60.120.200">
    <property type="match status" value="1"/>
</dbReference>
<dbReference type="EMBL" id="BARW01015511">
    <property type="protein sequence ID" value="GAI95605.1"/>
    <property type="molecule type" value="Genomic_DNA"/>
</dbReference>
<evidence type="ECO:0000313" key="1">
    <source>
        <dbReference type="EMBL" id="GAI95605.1"/>
    </source>
</evidence>
<gene>
    <name evidence="1" type="ORF">S12H4_27202</name>
</gene>
<accession>X1U6Z8</accession>
<organism evidence="1">
    <name type="scientific">marine sediment metagenome</name>
    <dbReference type="NCBI Taxonomy" id="412755"/>
    <lineage>
        <taxon>unclassified sequences</taxon>
        <taxon>metagenomes</taxon>
        <taxon>ecological metagenomes</taxon>
    </lineage>
</organism>
<dbReference type="AlphaFoldDB" id="X1U6Z8"/>
<reference evidence="1" key="1">
    <citation type="journal article" date="2014" name="Front. Microbiol.">
        <title>High frequency of phylogenetically diverse reductive dehalogenase-homologous genes in deep subseafloor sedimentary metagenomes.</title>
        <authorList>
            <person name="Kawai M."/>
            <person name="Futagami T."/>
            <person name="Toyoda A."/>
            <person name="Takaki Y."/>
            <person name="Nishi S."/>
            <person name="Hori S."/>
            <person name="Arai W."/>
            <person name="Tsubouchi T."/>
            <person name="Morono Y."/>
            <person name="Uchiyama I."/>
            <person name="Ito T."/>
            <person name="Fujiyama A."/>
            <person name="Inagaki F."/>
            <person name="Takami H."/>
        </authorList>
    </citation>
    <scope>NUCLEOTIDE SEQUENCE</scope>
    <source>
        <strain evidence="1">Expedition CK06-06</strain>
    </source>
</reference>